<dbReference type="CDD" id="cd08267">
    <property type="entry name" value="MDR1"/>
    <property type="match status" value="1"/>
</dbReference>
<proteinExistence type="predicted"/>
<dbReference type="SUPFAM" id="SSF50129">
    <property type="entry name" value="GroES-like"/>
    <property type="match status" value="1"/>
</dbReference>
<comment type="caution">
    <text evidence="2">The sequence shown here is derived from an EMBL/GenBank/DDBJ whole genome shotgun (WGS) entry which is preliminary data.</text>
</comment>
<dbReference type="EMBL" id="BOOW01000020">
    <property type="protein sequence ID" value="GII93286.1"/>
    <property type="molecule type" value="Genomic_DNA"/>
</dbReference>
<dbReference type="PANTHER" id="PTHR44013:SF1">
    <property type="entry name" value="ZINC-TYPE ALCOHOL DEHYDROGENASE-LIKE PROTEIN C16A3.02C"/>
    <property type="match status" value="1"/>
</dbReference>
<dbReference type="GO" id="GO:0016491">
    <property type="term" value="F:oxidoreductase activity"/>
    <property type="evidence" value="ECO:0007669"/>
    <property type="project" value="InterPro"/>
</dbReference>
<dbReference type="InterPro" id="IPR011032">
    <property type="entry name" value="GroES-like_sf"/>
</dbReference>
<evidence type="ECO:0000259" key="1">
    <source>
        <dbReference type="SMART" id="SM00829"/>
    </source>
</evidence>
<dbReference type="Proteomes" id="UP000606172">
    <property type="component" value="Unassembled WGS sequence"/>
</dbReference>
<sequence>MFTQYGSPDVLALREVAKPVPRDHDVLIKVRATSVTSAECNMRRGKPLWGRIVLGLGRPRKRMRTLGLEIAGEIESVGKDVRRFSGGDQVFGFTGFNLGGCAEYVCMPEKGSLALKPVNLTYEEAAAVVDGASTALFFLKGKANLRRGQKVLVNGASGSIGTYAVQLAEHFGAEVTGVCSARNVELVRSLGADKVIDYNKEDFTKNGEAYDVVFDTVNKSSFSRCKASLTRRGCYLPTSGLMNNLLMLWTSITGGPRVLTGMSVEKNEALVFLKELIEGDGLKVIIDQRYRLEQAADAHRYVDGGHKIGNVVIVLD</sequence>
<dbReference type="InterPro" id="IPR036291">
    <property type="entry name" value="NAD(P)-bd_dom_sf"/>
</dbReference>
<dbReference type="PANTHER" id="PTHR44013">
    <property type="entry name" value="ZINC-TYPE ALCOHOL DEHYDROGENASE-LIKE PROTEIN C16A3.02C"/>
    <property type="match status" value="1"/>
</dbReference>
<dbReference type="Gene3D" id="3.40.50.720">
    <property type="entry name" value="NAD(P)-binding Rossmann-like Domain"/>
    <property type="match status" value="1"/>
</dbReference>
<keyword evidence="3" id="KW-1185">Reference proteome</keyword>
<dbReference type="AlphaFoldDB" id="A0A919V7N2"/>
<dbReference type="InterPro" id="IPR020843">
    <property type="entry name" value="ER"/>
</dbReference>
<dbReference type="Pfam" id="PF08240">
    <property type="entry name" value="ADH_N"/>
    <property type="match status" value="1"/>
</dbReference>
<feature type="domain" description="Enoyl reductase (ER)" evidence="1">
    <location>
        <begin position="6"/>
        <end position="313"/>
    </location>
</feature>
<dbReference type="SUPFAM" id="SSF51735">
    <property type="entry name" value="NAD(P)-binding Rossmann-fold domains"/>
    <property type="match status" value="1"/>
</dbReference>
<reference evidence="2" key="1">
    <citation type="submission" date="2021-01" db="EMBL/GenBank/DDBJ databases">
        <title>Whole genome shotgun sequence of Sinosporangium siamense NBRC 109515.</title>
        <authorList>
            <person name="Komaki H."/>
            <person name="Tamura T."/>
        </authorList>
    </citation>
    <scope>NUCLEOTIDE SEQUENCE</scope>
    <source>
        <strain evidence="2">NBRC 109515</strain>
    </source>
</reference>
<evidence type="ECO:0000313" key="2">
    <source>
        <dbReference type="EMBL" id="GII93286.1"/>
    </source>
</evidence>
<dbReference type="InterPro" id="IPR013154">
    <property type="entry name" value="ADH-like_N"/>
</dbReference>
<gene>
    <name evidence="2" type="ORF">Ssi02_35170</name>
</gene>
<dbReference type="Pfam" id="PF13602">
    <property type="entry name" value="ADH_zinc_N_2"/>
    <property type="match status" value="1"/>
</dbReference>
<name>A0A919V7N2_9ACTN</name>
<dbReference type="InterPro" id="IPR052733">
    <property type="entry name" value="Chloroplast_QOR"/>
</dbReference>
<protein>
    <submittedName>
        <fullName evidence="2">Alcohol dehydrogenase</fullName>
    </submittedName>
</protein>
<dbReference type="Gene3D" id="3.90.180.10">
    <property type="entry name" value="Medium-chain alcohol dehydrogenases, catalytic domain"/>
    <property type="match status" value="1"/>
</dbReference>
<accession>A0A919V7N2</accession>
<evidence type="ECO:0000313" key="3">
    <source>
        <dbReference type="Proteomes" id="UP000606172"/>
    </source>
</evidence>
<organism evidence="2 3">
    <name type="scientific">Sinosporangium siamense</name>
    <dbReference type="NCBI Taxonomy" id="1367973"/>
    <lineage>
        <taxon>Bacteria</taxon>
        <taxon>Bacillati</taxon>
        <taxon>Actinomycetota</taxon>
        <taxon>Actinomycetes</taxon>
        <taxon>Streptosporangiales</taxon>
        <taxon>Streptosporangiaceae</taxon>
        <taxon>Sinosporangium</taxon>
    </lineage>
</organism>
<dbReference type="SMART" id="SM00829">
    <property type="entry name" value="PKS_ER"/>
    <property type="match status" value="1"/>
</dbReference>